<gene>
    <name evidence="3" type="ORF">MNBD_PLANCTO03-636</name>
</gene>
<accession>A0A3B1D8G9</accession>
<protein>
    <recommendedName>
        <fullName evidence="2">DUF1559 domain-containing protein</fullName>
    </recommendedName>
</protein>
<sequence length="264" mass="29902">MTGPVGKSRLRKLLRRPIRSSGSRAFTLVDVLVTLAVVVLLIGIMLPGMGRVREIARQVVCKSNLRQLGLGLMLYADSSQDQLPYSVFIDPRQPKENEIDYAPEDMMTLRLSRQMGMRTQTNWDGLGLLYESEVLPSQEIFYCPSHHGQHPFEKYADAWRTPRVELVGNYQYRGQGPNGSTRLTFIEPSRASIAADGLRAIEDYNHEVGLNVLRADLSLFWWPDPLGLIGDFVESASQDSYQTYGFDLLWDQIDAPNENILPNR</sequence>
<keyword evidence="1" id="KW-1133">Transmembrane helix</keyword>
<organism evidence="3">
    <name type="scientific">hydrothermal vent metagenome</name>
    <dbReference type="NCBI Taxonomy" id="652676"/>
    <lineage>
        <taxon>unclassified sequences</taxon>
        <taxon>metagenomes</taxon>
        <taxon>ecological metagenomes</taxon>
    </lineage>
</organism>
<evidence type="ECO:0000313" key="3">
    <source>
        <dbReference type="EMBL" id="VAX39136.1"/>
    </source>
</evidence>
<keyword evidence="1" id="KW-0812">Transmembrane</keyword>
<dbReference type="Gene3D" id="3.30.700.10">
    <property type="entry name" value="Glycoprotein, Type 4 Pilin"/>
    <property type="match status" value="1"/>
</dbReference>
<name>A0A3B1D8G9_9ZZZZ</name>
<dbReference type="Pfam" id="PF07596">
    <property type="entry name" value="SBP_bac_10"/>
    <property type="match status" value="1"/>
</dbReference>
<dbReference type="AlphaFoldDB" id="A0A3B1D8G9"/>
<dbReference type="InterPro" id="IPR011453">
    <property type="entry name" value="DUF1559"/>
</dbReference>
<feature type="transmembrane region" description="Helical" evidence="1">
    <location>
        <begin position="21"/>
        <end position="46"/>
    </location>
</feature>
<reference evidence="3" key="1">
    <citation type="submission" date="2018-06" db="EMBL/GenBank/DDBJ databases">
        <authorList>
            <person name="Zhirakovskaya E."/>
        </authorList>
    </citation>
    <scope>NUCLEOTIDE SEQUENCE</scope>
</reference>
<dbReference type="EMBL" id="UOGK01000199">
    <property type="protein sequence ID" value="VAX39136.1"/>
    <property type="molecule type" value="Genomic_DNA"/>
</dbReference>
<feature type="domain" description="DUF1559" evidence="2">
    <location>
        <begin position="52"/>
        <end position="96"/>
    </location>
</feature>
<dbReference type="InterPro" id="IPR045584">
    <property type="entry name" value="Pilin-like"/>
</dbReference>
<keyword evidence="1" id="KW-0472">Membrane</keyword>
<evidence type="ECO:0000256" key="1">
    <source>
        <dbReference type="SAM" id="Phobius"/>
    </source>
</evidence>
<evidence type="ECO:0000259" key="2">
    <source>
        <dbReference type="Pfam" id="PF07596"/>
    </source>
</evidence>
<dbReference type="SUPFAM" id="SSF54523">
    <property type="entry name" value="Pili subunits"/>
    <property type="match status" value="1"/>
</dbReference>
<proteinExistence type="predicted"/>